<gene>
    <name evidence="1" type="ORF">G8759_11265</name>
</gene>
<evidence type="ECO:0000313" key="2">
    <source>
        <dbReference type="Proteomes" id="UP000501802"/>
    </source>
</evidence>
<sequence>MDSPALLDVVVLLIDIPAEKLRKGSLGTIVETFDNGNFLVEFANLNGVTYAMPVLSATQLMKVYQEPIAA</sequence>
<dbReference type="Pfam" id="PF16277">
    <property type="entry name" value="DUF4926"/>
    <property type="match status" value="1"/>
</dbReference>
<name>A0A6G9AL05_9BACT</name>
<proteinExistence type="predicted"/>
<dbReference type="RefSeq" id="WP_167207969.1">
    <property type="nucleotide sequence ID" value="NZ_CP050063.1"/>
</dbReference>
<dbReference type="KEGG" id="spib:G8759_11265"/>
<dbReference type="EMBL" id="CP050063">
    <property type="protein sequence ID" value="QIP13162.1"/>
    <property type="molecule type" value="Genomic_DNA"/>
</dbReference>
<protein>
    <submittedName>
        <fullName evidence="1">DUF4926 domain-containing protein</fullName>
    </submittedName>
</protein>
<organism evidence="1 2">
    <name type="scientific">Spirosoma aureum</name>
    <dbReference type="NCBI Taxonomy" id="2692134"/>
    <lineage>
        <taxon>Bacteria</taxon>
        <taxon>Pseudomonadati</taxon>
        <taxon>Bacteroidota</taxon>
        <taxon>Cytophagia</taxon>
        <taxon>Cytophagales</taxon>
        <taxon>Cytophagaceae</taxon>
        <taxon>Spirosoma</taxon>
    </lineage>
</organism>
<reference evidence="1 2" key="1">
    <citation type="submission" date="2020-03" db="EMBL/GenBank/DDBJ databases">
        <authorList>
            <person name="Kim M.K."/>
        </authorList>
    </citation>
    <scope>NUCLEOTIDE SEQUENCE [LARGE SCALE GENOMIC DNA]</scope>
    <source>
        <strain evidence="1 2">BT328</strain>
    </source>
</reference>
<dbReference type="InterPro" id="IPR032568">
    <property type="entry name" value="DUF4926"/>
</dbReference>
<evidence type="ECO:0000313" key="1">
    <source>
        <dbReference type="EMBL" id="QIP13162.1"/>
    </source>
</evidence>
<dbReference type="Proteomes" id="UP000501802">
    <property type="component" value="Chromosome"/>
</dbReference>
<keyword evidence="2" id="KW-1185">Reference proteome</keyword>
<dbReference type="AlphaFoldDB" id="A0A6G9AL05"/>
<accession>A0A6G9AL05</accession>